<evidence type="ECO:0000256" key="14">
    <source>
        <dbReference type="ARBA" id="ARBA00046368"/>
    </source>
</evidence>
<evidence type="ECO:0000256" key="6">
    <source>
        <dbReference type="ARBA" id="ARBA00011738"/>
    </source>
</evidence>
<dbReference type="FunFam" id="3.20.20.70:FF:000025">
    <property type="entry name" value="Triosephosphate isomerase"/>
    <property type="match status" value="1"/>
</dbReference>
<evidence type="ECO:0000256" key="12">
    <source>
        <dbReference type="ARBA" id="ARBA00040027"/>
    </source>
</evidence>
<name>A0A158RCB6_THECL</name>
<dbReference type="PROSITE" id="PS51440">
    <property type="entry name" value="TIM_2"/>
    <property type="match status" value="1"/>
</dbReference>
<reference evidence="17 18" key="2">
    <citation type="submission" date="2018-11" db="EMBL/GenBank/DDBJ databases">
        <authorList>
            <consortium name="Pathogen Informatics"/>
        </authorList>
    </citation>
    <scope>NUCLEOTIDE SEQUENCE [LARGE SCALE GENOMIC DNA]</scope>
</reference>
<dbReference type="InterPro" id="IPR029000">
    <property type="entry name" value="Cyclophilin-like_dom_sf"/>
</dbReference>
<evidence type="ECO:0000256" key="2">
    <source>
        <dbReference type="ARBA" id="ARBA00004680"/>
    </source>
</evidence>
<keyword evidence="11" id="KW-0539">Nucleus</keyword>
<comment type="subunit">
    <text evidence="14">Part of the activated spliceosome B/catalytic step 1 spliceosome, one of the forms of the spliceosome which has a well-formed active site but still cannot catalyze the branching reaction and is composed at least of 52 proteins, the U2, U5 and U6 snRNAs and the pre-mRNA. Recruited during early steps of activated spliceosome B maturation, it is probably one of the first proteins released from this complex as he matures to the spliceosome C complex. Component of the minor spliceosome, which splices U12-type introns.</text>
</comment>
<dbReference type="SUPFAM" id="SSF51351">
    <property type="entry name" value="Triosephosphate isomerase (TIM)"/>
    <property type="match status" value="1"/>
</dbReference>
<evidence type="ECO:0000256" key="11">
    <source>
        <dbReference type="ARBA" id="ARBA00023242"/>
    </source>
</evidence>
<dbReference type="GO" id="GO:0004807">
    <property type="term" value="F:triose-phosphate isomerase activity"/>
    <property type="evidence" value="ECO:0007669"/>
    <property type="project" value="InterPro"/>
</dbReference>
<dbReference type="PANTHER" id="PTHR21139">
    <property type="entry name" value="TRIOSEPHOSPHATE ISOMERASE"/>
    <property type="match status" value="1"/>
</dbReference>
<evidence type="ECO:0000256" key="5">
    <source>
        <dbReference type="ARBA" id="ARBA00007422"/>
    </source>
</evidence>
<dbReference type="HAMAP" id="MF_00147_B">
    <property type="entry name" value="TIM_B"/>
    <property type="match status" value="1"/>
</dbReference>
<dbReference type="InterPro" id="IPR002130">
    <property type="entry name" value="Cyclophilin-type_PPIase_dom"/>
</dbReference>
<accession>A0A158RCB6</accession>
<evidence type="ECO:0000256" key="13">
    <source>
        <dbReference type="ARBA" id="ARBA00042090"/>
    </source>
</evidence>
<dbReference type="CDD" id="cd00311">
    <property type="entry name" value="TIM"/>
    <property type="match status" value="1"/>
</dbReference>
<dbReference type="GO" id="GO:0046166">
    <property type="term" value="P:glyceraldehyde-3-phosphate biosynthetic process"/>
    <property type="evidence" value="ECO:0007669"/>
    <property type="project" value="TreeGrafter"/>
</dbReference>
<evidence type="ECO:0000256" key="9">
    <source>
        <dbReference type="ARBA" id="ARBA00023152"/>
    </source>
</evidence>
<dbReference type="PRINTS" id="PR00153">
    <property type="entry name" value="CSAPPISMRASE"/>
</dbReference>
<dbReference type="InterPro" id="IPR035990">
    <property type="entry name" value="TIM_sf"/>
</dbReference>
<dbReference type="GO" id="GO:0005634">
    <property type="term" value="C:nucleus"/>
    <property type="evidence" value="ECO:0007669"/>
    <property type="project" value="UniProtKB-SubCell"/>
</dbReference>
<dbReference type="GO" id="GO:0005829">
    <property type="term" value="C:cytosol"/>
    <property type="evidence" value="ECO:0007669"/>
    <property type="project" value="TreeGrafter"/>
</dbReference>
<dbReference type="Gene3D" id="3.20.20.70">
    <property type="entry name" value="Aldolase class I"/>
    <property type="match status" value="1"/>
</dbReference>
<dbReference type="GO" id="GO:0006457">
    <property type="term" value="P:protein folding"/>
    <property type="evidence" value="ECO:0007669"/>
    <property type="project" value="InterPro"/>
</dbReference>
<reference evidence="19" key="1">
    <citation type="submission" date="2016-04" db="UniProtKB">
        <authorList>
            <consortium name="WormBaseParasite"/>
        </authorList>
    </citation>
    <scope>IDENTIFICATION</scope>
</reference>
<dbReference type="EMBL" id="UYYF01004470">
    <property type="protein sequence ID" value="VDN04472.1"/>
    <property type="molecule type" value="Genomic_DNA"/>
</dbReference>
<evidence type="ECO:0000313" key="19">
    <source>
        <dbReference type="WBParaSite" id="TCLT_0000706301-mRNA-1"/>
    </source>
</evidence>
<organism evidence="19">
    <name type="scientific">Thelazia callipaeda</name>
    <name type="common">Oriental eyeworm</name>
    <name type="synonym">Parasitic nematode</name>
    <dbReference type="NCBI Taxonomy" id="103827"/>
    <lineage>
        <taxon>Eukaryota</taxon>
        <taxon>Metazoa</taxon>
        <taxon>Ecdysozoa</taxon>
        <taxon>Nematoda</taxon>
        <taxon>Chromadorea</taxon>
        <taxon>Rhabditida</taxon>
        <taxon>Spirurina</taxon>
        <taxon>Spiruromorpha</taxon>
        <taxon>Thelazioidea</taxon>
        <taxon>Thelaziidae</taxon>
        <taxon>Thelazia</taxon>
    </lineage>
</organism>
<protein>
    <recommendedName>
        <fullName evidence="12">Spliceosome-associated protein CWC27 homolog</fullName>
    </recommendedName>
    <alternativeName>
        <fullName evidence="13">Probable inactive peptidyl-prolyl cis-trans isomerase CWC27 homolog</fullName>
    </alternativeName>
    <alternativeName>
        <fullName evidence="7">Triosephosphate isomerase</fullName>
    </alternativeName>
</protein>
<evidence type="ECO:0000313" key="18">
    <source>
        <dbReference type="Proteomes" id="UP000276776"/>
    </source>
</evidence>
<dbReference type="GO" id="GO:0006094">
    <property type="term" value="P:gluconeogenesis"/>
    <property type="evidence" value="ECO:0007669"/>
    <property type="project" value="UniProtKB-KW"/>
</dbReference>
<evidence type="ECO:0000256" key="8">
    <source>
        <dbReference type="ARBA" id="ARBA00022432"/>
    </source>
</evidence>
<dbReference type="SUPFAM" id="SSF50891">
    <property type="entry name" value="Cyclophilin-like"/>
    <property type="match status" value="1"/>
</dbReference>
<evidence type="ECO:0000256" key="4">
    <source>
        <dbReference type="ARBA" id="ARBA00007365"/>
    </source>
</evidence>
<evidence type="ECO:0000256" key="7">
    <source>
        <dbReference type="ARBA" id="ARBA00019397"/>
    </source>
</evidence>
<dbReference type="WBParaSite" id="TCLT_0000706301-mRNA-1">
    <property type="protein sequence ID" value="TCLT_0000706301-mRNA-1"/>
    <property type="gene ID" value="TCLT_0000706301"/>
</dbReference>
<keyword evidence="10" id="KW-0413">Isomerase</keyword>
<feature type="domain" description="PPIase cyclophilin-type" evidence="16">
    <location>
        <begin position="250"/>
        <end position="397"/>
    </location>
</feature>
<evidence type="ECO:0000256" key="1">
    <source>
        <dbReference type="ARBA" id="ARBA00004123"/>
    </source>
</evidence>
<dbReference type="Proteomes" id="UP000276776">
    <property type="component" value="Unassembled WGS sequence"/>
</dbReference>
<dbReference type="Gene3D" id="2.40.100.10">
    <property type="entry name" value="Cyclophilin-like"/>
    <property type="match status" value="1"/>
</dbReference>
<dbReference type="PROSITE" id="PS00170">
    <property type="entry name" value="CSA_PPIASE_1"/>
    <property type="match status" value="1"/>
</dbReference>
<evidence type="ECO:0000259" key="16">
    <source>
        <dbReference type="PROSITE" id="PS50072"/>
    </source>
</evidence>
<dbReference type="InterPro" id="IPR013785">
    <property type="entry name" value="Aldolase_TIM"/>
</dbReference>
<dbReference type="InterPro" id="IPR020892">
    <property type="entry name" value="Cyclophilin-type_PPIase_CS"/>
</dbReference>
<evidence type="ECO:0000256" key="10">
    <source>
        <dbReference type="ARBA" id="ARBA00023235"/>
    </source>
</evidence>
<comment type="pathway">
    <text evidence="2">Carbohydrate degradation; glycolysis; D-glyceraldehyde 3-phosphate from glycerone phosphate: step 1/1.</text>
</comment>
<dbReference type="InterPro" id="IPR020861">
    <property type="entry name" value="Triosephosphate_isomerase_AS"/>
</dbReference>
<evidence type="ECO:0000256" key="15">
    <source>
        <dbReference type="SAM" id="MobiDB-lite"/>
    </source>
</evidence>
<dbReference type="GO" id="GO:0003755">
    <property type="term" value="F:peptidyl-prolyl cis-trans isomerase activity"/>
    <property type="evidence" value="ECO:0007669"/>
    <property type="project" value="InterPro"/>
</dbReference>
<dbReference type="GO" id="GO:0006096">
    <property type="term" value="P:glycolytic process"/>
    <property type="evidence" value="ECO:0007669"/>
    <property type="project" value="UniProtKB-KW"/>
</dbReference>
<comment type="similarity">
    <text evidence="5">Belongs to the triosephosphate isomerase family.</text>
</comment>
<dbReference type="Pfam" id="PF00160">
    <property type="entry name" value="Pro_isomerase"/>
    <property type="match status" value="1"/>
</dbReference>
<dbReference type="AlphaFoldDB" id="A0A158RCB6"/>
<dbReference type="InterPro" id="IPR022896">
    <property type="entry name" value="TrioseP_Isoase_bac/euk"/>
</dbReference>
<comment type="subcellular location">
    <subcellularLocation>
        <location evidence="1">Nucleus</location>
    </subcellularLocation>
</comment>
<dbReference type="PANTHER" id="PTHR21139:SF2">
    <property type="entry name" value="TRIOSEPHOSPHATE ISOMERASE"/>
    <property type="match status" value="1"/>
</dbReference>
<dbReference type="CDD" id="cd01925">
    <property type="entry name" value="cyclophilin_CeCYP16-like"/>
    <property type="match status" value="1"/>
</dbReference>
<keyword evidence="9" id="KW-0324">Glycolysis</keyword>
<dbReference type="PROSITE" id="PS00171">
    <property type="entry name" value="TIM_1"/>
    <property type="match status" value="1"/>
</dbReference>
<keyword evidence="18" id="KW-1185">Reference proteome</keyword>
<dbReference type="Pfam" id="PF00121">
    <property type="entry name" value="TIM"/>
    <property type="match status" value="1"/>
</dbReference>
<feature type="compositionally biased region" description="Basic and acidic residues" evidence="15">
    <location>
        <begin position="671"/>
        <end position="682"/>
    </location>
</feature>
<dbReference type="FunFam" id="2.40.100.10:FF:000007">
    <property type="entry name" value="Peptidyl-prolyl cis-trans isomerase CWC27 homolog"/>
    <property type="match status" value="1"/>
</dbReference>
<dbReference type="PROSITE" id="PS50072">
    <property type="entry name" value="CSA_PPIASE_2"/>
    <property type="match status" value="1"/>
</dbReference>
<sequence length="705" mass="79621">MTRKFLVGGNWKMNGDKASVDNIIKFLNEGAVVPNVDVVVAPPAPYLSYVKDKLNSAIEVSAQNCYKVAKGAFTGEISAAMLKDLGLHWVILGHSERRHIFNESDDLIADKVVHATENGLEVIFCCGEKLDEREAGKTKDVNFRQLQAVIDKKADWKKIVIAYEPVWAIGTGKTASPDQAQEVHGWIREFLKEKVSADVADKTRILYGGSVTAENAADLAKKPDIDGFLVGGASIYVNEPATSGKICMTTTVGDIDIELWCKECPLACRNFIQLCMEGYYNDTIFHRVIQDFIVQGGDPLGTGEGGESVYGTSFKNEFHQRLKFNRRGLLGMASGNDGMNGSQFFFTLTATPDLTKKHTLFGKITGDTLFNMLRLAECETYKDDRPQSVQKIIRTQVLSNPFTDIVPREAKKEKENKIRGKKDVKKNLALLSFGDEAEEDEVELQKVNEILNCKSKSAHDVLADETLSKELVVPTEELVDPAFASFIEDPEEREGRMERIKEKLKSRKRKASQNAEEEIDEDENFEEMIKKEMSDRQKLELEKIAAEVNSIRRDLKTMLKPKRERRETKVEKVVTEATKKHLQMKQKFKDDAKVKLKSKDPLRQDETIAMLKKILAKHESMKRLTTIKSADPKVGGKTSEQVGKLNFDNEEDLDTAEIIVHKFVAPEDNEQMSKAKDANLREESEDWYDITDPRNKMNQRRRAAQ</sequence>
<dbReference type="GO" id="GO:0019563">
    <property type="term" value="P:glycerol catabolic process"/>
    <property type="evidence" value="ECO:0007669"/>
    <property type="project" value="TreeGrafter"/>
</dbReference>
<evidence type="ECO:0000256" key="3">
    <source>
        <dbReference type="ARBA" id="ARBA00004742"/>
    </source>
</evidence>
<dbReference type="STRING" id="103827.A0A158RCB6"/>
<comment type="subunit">
    <text evidence="6">Homodimer.</text>
</comment>
<dbReference type="OrthoDB" id="6715177at2759"/>
<evidence type="ECO:0000313" key="17">
    <source>
        <dbReference type="EMBL" id="VDN04472.1"/>
    </source>
</evidence>
<comment type="pathway">
    <text evidence="3">Carbohydrate biosynthesis; gluconeogenesis.</text>
</comment>
<feature type="region of interest" description="Disordered" evidence="15">
    <location>
        <begin position="626"/>
        <end position="647"/>
    </location>
</feature>
<dbReference type="OMA" id="YAFKEPF"/>
<dbReference type="NCBIfam" id="TIGR00419">
    <property type="entry name" value="tim"/>
    <property type="match status" value="1"/>
</dbReference>
<dbReference type="InterPro" id="IPR000652">
    <property type="entry name" value="Triosephosphate_isomerase"/>
</dbReference>
<feature type="region of interest" description="Disordered" evidence="15">
    <location>
        <begin position="666"/>
        <end position="705"/>
    </location>
</feature>
<keyword evidence="8" id="KW-0312">Gluconeogenesis</keyword>
<gene>
    <name evidence="17" type="ORF">TCLT_LOCUS7052</name>
</gene>
<comment type="similarity">
    <text evidence="4">Belongs to the cyclophilin-type PPIase family.</text>
</comment>
<proteinExistence type="inferred from homology"/>